<feature type="region of interest" description="Disordered" evidence="1">
    <location>
        <begin position="265"/>
        <end position="288"/>
    </location>
</feature>
<proteinExistence type="predicted"/>
<keyword evidence="5" id="KW-1185">Reference proteome</keyword>
<dbReference type="AlphaFoldDB" id="A0A168LA42"/>
<feature type="signal peptide" evidence="2">
    <location>
        <begin position="1"/>
        <end position="18"/>
    </location>
</feature>
<dbReference type="EMBL" id="LT550954">
    <property type="protein sequence ID" value="SAL96377.1"/>
    <property type="molecule type" value="Genomic_DNA"/>
</dbReference>
<accession>A0A168LA42</accession>
<organism evidence="4">
    <name type="scientific">Absidia glauca</name>
    <name type="common">Pin mould</name>
    <dbReference type="NCBI Taxonomy" id="4829"/>
    <lineage>
        <taxon>Eukaryota</taxon>
        <taxon>Fungi</taxon>
        <taxon>Fungi incertae sedis</taxon>
        <taxon>Mucoromycota</taxon>
        <taxon>Mucoromycotina</taxon>
        <taxon>Mucoromycetes</taxon>
        <taxon>Mucorales</taxon>
        <taxon>Cunninghamellaceae</taxon>
        <taxon>Absidia</taxon>
    </lineage>
</organism>
<dbReference type="OrthoDB" id="5545695at2759"/>
<evidence type="ECO:0000313" key="5">
    <source>
        <dbReference type="Proteomes" id="UP000078561"/>
    </source>
</evidence>
<evidence type="ECO:0000259" key="3">
    <source>
        <dbReference type="Pfam" id="PF22547"/>
    </source>
</evidence>
<gene>
    <name evidence="4" type="primary">ABSGL_01775.1 scaffold 2142</name>
</gene>
<dbReference type="Pfam" id="PF22547">
    <property type="entry name" value="2H-SAK"/>
    <property type="match status" value="1"/>
</dbReference>
<feature type="compositionally biased region" description="Basic and acidic residues" evidence="1">
    <location>
        <begin position="272"/>
        <end position="286"/>
    </location>
</feature>
<evidence type="ECO:0000256" key="2">
    <source>
        <dbReference type="SAM" id="SignalP"/>
    </source>
</evidence>
<sequence length="302" mass="34164">MLFDIPLFVTIMLGLASAYCFQSEQHLIQADSTPLGIPWQGPPIKASRSIYNTSKIPFQEHNEGLLWLGMQLDFAHVSPLLDELNSTKQPLLSRREAHITVIDPIEYKTLSTANMTIDDINKVARENNIQSSEFHMVCLGKATQNSNTVYQIIVSSPPLVRLREKIFQLFYAKQGNPVLFDPHTFNLPIANMLINAIVHLAIERRKLDPLTSITRAPLNFWAAKQTTARRSYAHSISVDFSHQMPTLLVAHGLGSHLEYLGHNLSMSTTNNDDERRTTNDERRKTNDAPTYGFCIAPLSFRH</sequence>
<reference evidence="4" key="1">
    <citation type="submission" date="2016-04" db="EMBL/GenBank/DDBJ databases">
        <authorList>
            <person name="Evans L.H."/>
            <person name="Alamgir A."/>
            <person name="Owens N."/>
            <person name="Weber N.D."/>
            <person name="Virtaneva K."/>
            <person name="Barbian K."/>
            <person name="Babar A."/>
            <person name="Rosenke K."/>
        </authorList>
    </citation>
    <scope>NUCLEOTIDE SEQUENCE [LARGE SCALE GENOMIC DNA]</scope>
    <source>
        <strain evidence="4">CBS 101.48</strain>
    </source>
</reference>
<feature type="chain" id="PRO_5007898719" description="Swiss Army Knife 2H phosphoesterase domain-containing protein" evidence="2">
    <location>
        <begin position="19"/>
        <end position="302"/>
    </location>
</feature>
<evidence type="ECO:0000256" key="1">
    <source>
        <dbReference type="SAM" id="MobiDB-lite"/>
    </source>
</evidence>
<name>A0A168LA42_ABSGL</name>
<feature type="domain" description="Swiss Army Knife 2H phosphoesterase" evidence="3">
    <location>
        <begin position="67"/>
        <end position="174"/>
    </location>
</feature>
<protein>
    <recommendedName>
        <fullName evidence="3">Swiss Army Knife 2H phosphoesterase domain-containing protein</fullName>
    </recommendedName>
</protein>
<dbReference type="InParanoid" id="A0A168LA42"/>
<dbReference type="Proteomes" id="UP000078561">
    <property type="component" value="Unassembled WGS sequence"/>
</dbReference>
<keyword evidence="2" id="KW-0732">Signal</keyword>
<dbReference type="InterPro" id="IPR054498">
    <property type="entry name" value="2H-SAK"/>
</dbReference>
<evidence type="ECO:0000313" key="4">
    <source>
        <dbReference type="EMBL" id="SAL96377.1"/>
    </source>
</evidence>